<dbReference type="EMBL" id="ABOX02000001">
    <property type="protein sequence ID" value="EEF63346.1"/>
    <property type="molecule type" value="Genomic_DNA"/>
</dbReference>
<evidence type="ECO:0000313" key="2">
    <source>
        <dbReference type="Proteomes" id="UP000003688"/>
    </source>
</evidence>
<comment type="caution">
    <text evidence="1">The sequence shown here is derived from an EMBL/GenBank/DDBJ whole genome shotgun (WGS) entry which is preliminary data.</text>
</comment>
<proteinExistence type="predicted"/>
<reference evidence="1 2" key="1">
    <citation type="journal article" date="2011" name="J. Bacteriol.">
        <title>Genome sequence of 'Pedosphaera parvula' Ellin514, an aerobic Verrucomicrobial isolate from pasture soil.</title>
        <authorList>
            <person name="Kant R."/>
            <person name="van Passel M.W."/>
            <person name="Sangwan P."/>
            <person name="Palva A."/>
            <person name="Lucas S."/>
            <person name="Copeland A."/>
            <person name="Lapidus A."/>
            <person name="Glavina Del Rio T."/>
            <person name="Dalin E."/>
            <person name="Tice H."/>
            <person name="Bruce D."/>
            <person name="Goodwin L."/>
            <person name="Pitluck S."/>
            <person name="Chertkov O."/>
            <person name="Larimer F.W."/>
            <person name="Land M.L."/>
            <person name="Hauser L."/>
            <person name="Brettin T.S."/>
            <person name="Detter J.C."/>
            <person name="Han S."/>
            <person name="de Vos W.M."/>
            <person name="Janssen P.H."/>
            <person name="Smidt H."/>
        </authorList>
    </citation>
    <scope>NUCLEOTIDE SEQUENCE [LARGE SCALE GENOMIC DNA]</scope>
    <source>
        <strain evidence="1 2">Ellin514</strain>
    </source>
</reference>
<name>B9XA05_PEDPL</name>
<accession>B9XA05</accession>
<sequence length="91" mass="10188">MSTKSELKGVWEAEGTWFGTKLSHKKAFPTHQCLRVFRNGWLFIFAKGAYRQVHTHGSFTGHFVALGSNLTMSPASPAPLTTRTCLKTPHR</sequence>
<protein>
    <submittedName>
        <fullName evidence="1">Uncharacterized protein</fullName>
    </submittedName>
</protein>
<dbReference type="STRING" id="320771.Cflav_PD5981"/>
<keyword evidence="2" id="KW-1185">Reference proteome</keyword>
<dbReference type="AlphaFoldDB" id="B9XA05"/>
<evidence type="ECO:0000313" key="1">
    <source>
        <dbReference type="EMBL" id="EEF63346.1"/>
    </source>
</evidence>
<organism evidence="1 2">
    <name type="scientific">Pedosphaera parvula (strain Ellin514)</name>
    <dbReference type="NCBI Taxonomy" id="320771"/>
    <lineage>
        <taxon>Bacteria</taxon>
        <taxon>Pseudomonadati</taxon>
        <taxon>Verrucomicrobiota</taxon>
        <taxon>Pedosphaerae</taxon>
        <taxon>Pedosphaerales</taxon>
        <taxon>Pedosphaeraceae</taxon>
        <taxon>Pedosphaera</taxon>
    </lineage>
</organism>
<gene>
    <name evidence="1" type="ORF">Cflav_PD5981</name>
</gene>
<dbReference type="Proteomes" id="UP000003688">
    <property type="component" value="Unassembled WGS sequence"/>
</dbReference>